<dbReference type="InterPro" id="IPR016032">
    <property type="entry name" value="Sig_transdc_resp-reg_C-effctor"/>
</dbReference>
<protein>
    <submittedName>
        <fullName evidence="3">Response regulator</fullName>
    </submittedName>
</protein>
<accession>A0A158BGX9</accession>
<evidence type="ECO:0000313" key="4">
    <source>
        <dbReference type="Proteomes" id="UP000054911"/>
    </source>
</evidence>
<dbReference type="Proteomes" id="UP000054911">
    <property type="component" value="Unassembled WGS sequence"/>
</dbReference>
<proteinExistence type="predicted"/>
<name>A0A158BGX9_9BURK</name>
<dbReference type="EMBL" id="FCOE02000010">
    <property type="protein sequence ID" value="SAK69348.1"/>
    <property type="molecule type" value="Genomic_DNA"/>
</dbReference>
<dbReference type="PROSITE" id="PS50043">
    <property type="entry name" value="HTH_LUXR_2"/>
    <property type="match status" value="1"/>
</dbReference>
<evidence type="ECO:0000259" key="2">
    <source>
        <dbReference type="PROSITE" id="PS50043"/>
    </source>
</evidence>
<dbReference type="AlphaFoldDB" id="A0A158BGX9"/>
<dbReference type="SUPFAM" id="SSF46894">
    <property type="entry name" value="C-terminal effector domain of the bipartite response regulators"/>
    <property type="match status" value="1"/>
</dbReference>
<evidence type="ECO:0000256" key="1">
    <source>
        <dbReference type="ARBA" id="ARBA00023125"/>
    </source>
</evidence>
<keyword evidence="4" id="KW-1185">Reference proteome</keyword>
<dbReference type="GO" id="GO:0003677">
    <property type="term" value="F:DNA binding"/>
    <property type="evidence" value="ECO:0007669"/>
    <property type="project" value="UniProtKB-KW"/>
</dbReference>
<dbReference type="Pfam" id="PF00196">
    <property type="entry name" value="GerE"/>
    <property type="match status" value="1"/>
</dbReference>
<sequence>MSINVILAESRPLIALAIKSIIGHCSEVSLVATIRSGEDFSGLEATEECHVVVTDREALSGKPGDPINPLIKLILSQYPDIGVVLYTDIHNAAYIATLCQLGVHAVLDHDDILECLPAAIVAAYYKANYLSPSLVDAASAGTHSMRDVKPLSRCEIKVMKSVVAGLSVKQISLALCRSKQTISSHKSNAMRKLQVKSDAELYRIFSEQDFALIETTCSPSRN</sequence>
<dbReference type="InterPro" id="IPR000792">
    <property type="entry name" value="Tscrpt_reg_LuxR_C"/>
</dbReference>
<dbReference type="PANTHER" id="PTHR43214:SF17">
    <property type="entry name" value="TRANSCRIPTIONAL REGULATORY PROTEIN RCSB"/>
    <property type="match status" value="1"/>
</dbReference>
<dbReference type="GO" id="GO:0006355">
    <property type="term" value="P:regulation of DNA-templated transcription"/>
    <property type="evidence" value="ECO:0007669"/>
    <property type="project" value="InterPro"/>
</dbReference>
<dbReference type="PANTHER" id="PTHR43214">
    <property type="entry name" value="TWO-COMPONENT RESPONSE REGULATOR"/>
    <property type="match status" value="1"/>
</dbReference>
<dbReference type="PROSITE" id="PS00622">
    <property type="entry name" value="HTH_LUXR_1"/>
    <property type="match status" value="1"/>
</dbReference>
<dbReference type="SMART" id="SM00421">
    <property type="entry name" value="HTH_LUXR"/>
    <property type="match status" value="1"/>
</dbReference>
<organism evidence="3 4">
    <name type="scientific">Caballeronia pedi</name>
    <dbReference type="NCBI Taxonomy" id="1777141"/>
    <lineage>
        <taxon>Bacteria</taxon>
        <taxon>Pseudomonadati</taxon>
        <taxon>Pseudomonadota</taxon>
        <taxon>Betaproteobacteria</taxon>
        <taxon>Burkholderiales</taxon>
        <taxon>Burkholderiaceae</taxon>
        <taxon>Caballeronia</taxon>
    </lineage>
</organism>
<dbReference type="Gene3D" id="3.40.50.2300">
    <property type="match status" value="1"/>
</dbReference>
<dbReference type="InterPro" id="IPR011006">
    <property type="entry name" value="CheY-like_superfamily"/>
</dbReference>
<evidence type="ECO:0000313" key="3">
    <source>
        <dbReference type="EMBL" id="SAK69348.1"/>
    </source>
</evidence>
<feature type="domain" description="HTH luxR-type" evidence="2">
    <location>
        <begin position="144"/>
        <end position="209"/>
    </location>
</feature>
<dbReference type="SUPFAM" id="SSF52172">
    <property type="entry name" value="CheY-like"/>
    <property type="match status" value="1"/>
</dbReference>
<dbReference type="RefSeq" id="WP_061175977.1">
    <property type="nucleotide sequence ID" value="NZ_FCOE02000010.1"/>
</dbReference>
<dbReference type="InterPro" id="IPR036388">
    <property type="entry name" value="WH-like_DNA-bd_sf"/>
</dbReference>
<dbReference type="PRINTS" id="PR00038">
    <property type="entry name" value="HTHLUXR"/>
</dbReference>
<dbReference type="CDD" id="cd06170">
    <property type="entry name" value="LuxR_C_like"/>
    <property type="match status" value="1"/>
</dbReference>
<comment type="caution">
    <text evidence="3">The sequence shown here is derived from an EMBL/GenBank/DDBJ whole genome shotgun (WGS) entry which is preliminary data.</text>
</comment>
<keyword evidence="1" id="KW-0238">DNA-binding</keyword>
<reference evidence="3" key="1">
    <citation type="submission" date="2016-01" db="EMBL/GenBank/DDBJ databases">
        <authorList>
            <person name="Peeters C."/>
        </authorList>
    </citation>
    <scope>NUCLEOTIDE SEQUENCE [LARGE SCALE GENOMIC DNA]</scope>
    <source>
        <strain evidence="3">LMG 29323</strain>
    </source>
</reference>
<dbReference type="STRING" id="1777141.AWB80_03554"/>
<gene>
    <name evidence="3" type="ORF">AWB80_03554</name>
</gene>
<dbReference type="Gene3D" id="1.10.10.10">
    <property type="entry name" value="Winged helix-like DNA-binding domain superfamily/Winged helix DNA-binding domain"/>
    <property type="match status" value="1"/>
</dbReference>
<dbReference type="OrthoDB" id="8585266at2"/>
<dbReference type="InterPro" id="IPR039420">
    <property type="entry name" value="WalR-like"/>
</dbReference>